<sequence length="667" mass="74757">MRQLLVILCCVTAIGPVSAATLEDADQCLKDSVVWLVENQFTEQDVGKTYTLRDPGGTYNGKQYEVHFATEQDGQLQDEGVASRDFTVEDVDVGTWPTTYKGDCRVIYVKKYNYFPSDYGLETVKLGDKIVALIDNSKCVIYVKKNDKYGYVGFGGEPGYSDTKFTVPMLVLAVEEGVTDEQFKNAVKRAIKWVLTVSSPRGYYYQYSLKDIRTTLEESGYIRTGSIGGVCLYQLIPLLVGRELGLVDDDLWNSVKDDAVYVIKNGILVPEVYCSSKQDKKDVLIVDSKNEIAYWVRQRLKDDTWVDYSAVYDTAGAVLTLIYAVKTGLISGDDDVDVGGSTYKVADIIKYAVNFLVERFYEGNGNPCFLEKQAVEQGLYWKSYYYPVKYAFYALWAIREAEKAGYLSDKAKDLLHDALRRYVCWLYGMQLEDKPGYFPYNEYIKGSPDFASTCAALLGLCTAVELGYEDDMAIQLMKNVVNALVSQYKEAKEKGLKYYFYVPTPQSYYYLYMSRFFEGREANQCAFATAHVVAALAAVEGLPESVRSEIFGHTVELKVEVPRETRVGTPVTIQIEVTIDGQPASSGEVRVYEGDRIIGVADVSDGKATITYTPEKRGEHRLKIEYRDPKYGVKSTTIVIKAKKKAPAVSPAVAALSVLALALRRRP</sequence>
<protein>
    <submittedName>
        <fullName evidence="1">Ig-like domain repeat protein</fullName>
    </submittedName>
</protein>
<name>A0A832T2C8_9EURY</name>
<dbReference type="SUPFAM" id="SSF48239">
    <property type="entry name" value="Terpenoid cyclases/Protein prenyltransferases"/>
    <property type="match status" value="1"/>
</dbReference>
<reference evidence="1" key="1">
    <citation type="journal article" date="2020" name="bioRxiv">
        <title>A rank-normalized archaeal taxonomy based on genome phylogeny resolves widespread incomplete and uneven classifications.</title>
        <authorList>
            <person name="Rinke C."/>
            <person name="Chuvochina M."/>
            <person name="Mussig A.J."/>
            <person name="Chaumeil P.-A."/>
            <person name="Waite D.W."/>
            <person name="Whitman W.B."/>
            <person name="Parks D.H."/>
            <person name="Hugenholtz P."/>
        </authorList>
    </citation>
    <scope>NUCLEOTIDE SEQUENCE</scope>
    <source>
        <strain evidence="1">UBA8853</strain>
    </source>
</reference>
<dbReference type="Proteomes" id="UP000619545">
    <property type="component" value="Unassembled WGS sequence"/>
</dbReference>
<dbReference type="InterPro" id="IPR017868">
    <property type="entry name" value="Filamin/ABP280_repeat-like"/>
</dbReference>
<comment type="caution">
    <text evidence="1">The sequence shown here is derived from an EMBL/GenBank/DDBJ whole genome shotgun (WGS) entry which is preliminary data.</text>
</comment>
<dbReference type="InterPro" id="IPR013783">
    <property type="entry name" value="Ig-like_fold"/>
</dbReference>
<dbReference type="InterPro" id="IPR008930">
    <property type="entry name" value="Terpenoid_cyclase/PrenylTrfase"/>
</dbReference>
<evidence type="ECO:0000313" key="2">
    <source>
        <dbReference type="Proteomes" id="UP000619545"/>
    </source>
</evidence>
<dbReference type="Gene3D" id="1.50.10.20">
    <property type="match status" value="1"/>
</dbReference>
<evidence type="ECO:0000313" key="1">
    <source>
        <dbReference type="EMBL" id="HII70725.1"/>
    </source>
</evidence>
<organism evidence="1 2">
    <name type="scientific">Methanopyrus kandleri</name>
    <dbReference type="NCBI Taxonomy" id="2320"/>
    <lineage>
        <taxon>Archaea</taxon>
        <taxon>Methanobacteriati</taxon>
        <taxon>Methanobacteriota</taxon>
        <taxon>Methanomada group</taxon>
        <taxon>Methanopyri</taxon>
        <taxon>Methanopyrales</taxon>
        <taxon>Methanopyraceae</taxon>
        <taxon>Methanopyrus</taxon>
    </lineage>
</organism>
<dbReference type="Gene3D" id="2.60.40.10">
    <property type="entry name" value="Immunoglobulins"/>
    <property type="match status" value="1"/>
</dbReference>
<proteinExistence type="predicted"/>
<gene>
    <name evidence="1" type="ORF">HA336_05780</name>
</gene>
<dbReference type="EMBL" id="DUJS01000004">
    <property type="protein sequence ID" value="HII70725.1"/>
    <property type="molecule type" value="Genomic_DNA"/>
</dbReference>
<dbReference type="RefSeq" id="WP_011018507.1">
    <property type="nucleotide sequence ID" value="NZ_DUJS01000004.1"/>
</dbReference>
<accession>A0A832T2C8</accession>
<dbReference type="AlphaFoldDB" id="A0A832T2C8"/>
<dbReference type="GeneID" id="1477438"/>
<dbReference type="PROSITE" id="PS50194">
    <property type="entry name" value="FILAMIN_REPEAT"/>
    <property type="match status" value="1"/>
</dbReference>